<dbReference type="EMBL" id="BGPR01000217">
    <property type="protein sequence ID" value="GBM05667.1"/>
    <property type="molecule type" value="Genomic_DNA"/>
</dbReference>
<evidence type="ECO:0000313" key="1">
    <source>
        <dbReference type="EMBL" id="GBM05667.1"/>
    </source>
</evidence>
<protein>
    <submittedName>
        <fullName evidence="1">Uncharacterized protein</fullName>
    </submittedName>
</protein>
<evidence type="ECO:0000313" key="2">
    <source>
        <dbReference type="Proteomes" id="UP000499080"/>
    </source>
</evidence>
<sequence length="94" mass="10548">MRLPPVLSTPNEIKPFPPKIQWDIPFPYRPPPACLVSRVLIVSGGEYMDRLEWLENKPVVSSNGVGQPYGECLALLHIPVPANRFGLTRPFIGR</sequence>
<keyword evidence="2" id="KW-1185">Reference proteome</keyword>
<proteinExistence type="predicted"/>
<dbReference type="AlphaFoldDB" id="A0A4Y2CPI5"/>
<accession>A0A4Y2CPI5</accession>
<reference evidence="1 2" key="1">
    <citation type="journal article" date="2019" name="Sci. Rep.">
        <title>Orb-weaving spider Araneus ventricosus genome elucidates the spidroin gene catalogue.</title>
        <authorList>
            <person name="Kono N."/>
            <person name="Nakamura H."/>
            <person name="Ohtoshi R."/>
            <person name="Moran D.A.P."/>
            <person name="Shinohara A."/>
            <person name="Yoshida Y."/>
            <person name="Fujiwara M."/>
            <person name="Mori M."/>
            <person name="Tomita M."/>
            <person name="Arakawa K."/>
        </authorList>
    </citation>
    <scope>NUCLEOTIDE SEQUENCE [LARGE SCALE GENOMIC DNA]</scope>
</reference>
<gene>
    <name evidence="1" type="ORF">AVEN_175526_1</name>
</gene>
<organism evidence="1 2">
    <name type="scientific">Araneus ventricosus</name>
    <name type="common">Orbweaver spider</name>
    <name type="synonym">Epeira ventricosa</name>
    <dbReference type="NCBI Taxonomy" id="182803"/>
    <lineage>
        <taxon>Eukaryota</taxon>
        <taxon>Metazoa</taxon>
        <taxon>Ecdysozoa</taxon>
        <taxon>Arthropoda</taxon>
        <taxon>Chelicerata</taxon>
        <taxon>Arachnida</taxon>
        <taxon>Araneae</taxon>
        <taxon>Araneomorphae</taxon>
        <taxon>Entelegynae</taxon>
        <taxon>Araneoidea</taxon>
        <taxon>Araneidae</taxon>
        <taxon>Araneus</taxon>
    </lineage>
</organism>
<name>A0A4Y2CPI5_ARAVE</name>
<comment type="caution">
    <text evidence="1">The sequence shown here is derived from an EMBL/GenBank/DDBJ whole genome shotgun (WGS) entry which is preliminary data.</text>
</comment>
<dbReference type="Proteomes" id="UP000499080">
    <property type="component" value="Unassembled WGS sequence"/>
</dbReference>